<dbReference type="GO" id="GO:0003729">
    <property type="term" value="F:mRNA binding"/>
    <property type="evidence" value="ECO:0007669"/>
    <property type="project" value="TreeGrafter"/>
</dbReference>
<sequence length="864" mass="93101">MSSTAIPPRPLSGSPAPDFIAIDSSRSGPSSGGHPAAKLHLARAGPPEHLYNRTKRKRESSAHGSPPSHALPEPVSAGPPGPVWNPARRVYSSGVVGLHEEIEDFFQWMTPTPQEHQVRMEVISRIRRVIQTEWREARVDVLGSFKSGLYLPTSDIDLVLFGKWEVIPFRTIEQLLIANNIAEPEMIKILDKAAVPVVKLTDKESKIKVDISFNMACGIRTAELMKFFKRKYPPLAKLAYLLKQFLHQRDLNEVFTGGLSSYALILLIVSFLQMHPRRNAAHASNANLGVLLIEFLELFGKLFNHVNTAIQVTDGGRWIPKSNVNEGGSVICILDPLNPEMDVGRSSYGYVTIVDVSSEDVKFREWLQRKFRNIPDAENADPTLPSRLPVTESHNVEPKQLPDPPKKPLAGQPASLNSTKGQIPAVNHVVSGEELGQRNGRASSRGPSPSSAKSIGTAKVTKTSAIPTRGSHAPKEDSDTASSVSSHGGRSSLMSSVTSPENPCSSDTDSDIMVSHPSGSPNSAMSISPASSEVGSIKSSLSRVSSKSSSKLGSRSSGASSGKKPTFWGQGRGANPKDGPDRADLDLNWRCPNQAVAAVTAVAVAAHAPPAGTTLLSSPLSASVGDCPPLPHPQVPASARGSFHAGKTISGRADQDPNWRNRTPGSNQVVHDGNDRSLLAQNNKKVSNVNRTSSPVKSHGKQWKSRKNQAKKDLTDVTNQLDHNTCHLTNVTNSVPKTATPTTSPPSESVSAKERLTAGLDNSNRTSQDEHNNNNANNNNNTSNNNNSSNIHGALEQVVENTNDNQSGVVIPQKRSKGRRKKVSSLNVRANANNGHKTALREKENHQNPSARFSHGSGLFDGKR</sequence>
<feature type="compositionally biased region" description="Low complexity" evidence="7">
    <location>
        <begin position="24"/>
        <end position="33"/>
    </location>
</feature>
<dbReference type="Proteomes" id="UP000318571">
    <property type="component" value="Chromosome 8"/>
</dbReference>
<feature type="compositionally biased region" description="Low complexity" evidence="7">
    <location>
        <begin position="482"/>
        <end position="496"/>
    </location>
</feature>
<evidence type="ECO:0000313" key="11">
    <source>
        <dbReference type="Proteomes" id="UP000318571"/>
    </source>
</evidence>
<comment type="cofactor">
    <cofactor evidence="1">
        <name>Mn(2+)</name>
        <dbReference type="ChEBI" id="CHEBI:29035"/>
    </cofactor>
</comment>
<dbReference type="GO" id="GO:0043634">
    <property type="term" value="P:polyadenylation-dependent ncRNA catabolic process"/>
    <property type="evidence" value="ECO:0007669"/>
    <property type="project" value="TreeGrafter"/>
</dbReference>
<dbReference type="CDD" id="cd05402">
    <property type="entry name" value="NT_PAP_TUTase"/>
    <property type="match status" value="1"/>
</dbReference>
<dbReference type="GO" id="GO:0005730">
    <property type="term" value="C:nucleolus"/>
    <property type="evidence" value="ECO:0007669"/>
    <property type="project" value="TreeGrafter"/>
</dbReference>
<reference evidence="10 11" key="1">
    <citation type="journal article" date="2018" name="Nat. Ecol. Evol.">
        <title>Genomic signatures of mitonuclear coevolution across populations of Tigriopus californicus.</title>
        <authorList>
            <person name="Barreto F.S."/>
            <person name="Watson E.T."/>
            <person name="Lima T.G."/>
            <person name="Willett C.S."/>
            <person name="Edmands S."/>
            <person name="Li W."/>
            <person name="Burton R.S."/>
        </authorList>
    </citation>
    <scope>NUCLEOTIDE SEQUENCE [LARGE SCALE GENOMIC DNA]</scope>
    <source>
        <strain evidence="10 11">San Diego</strain>
    </source>
</reference>
<proteinExistence type="inferred from homology"/>
<feature type="region of interest" description="Disordered" evidence="7">
    <location>
        <begin position="435"/>
        <end position="586"/>
    </location>
</feature>
<keyword evidence="6" id="KW-0460">Magnesium</keyword>
<evidence type="ECO:0000259" key="9">
    <source>
        <dbReference type="Pfam" id="PF22600"/>
    </source>
</evidence>
<comment type="similarity">
    <text evidence="2">Belongs to the DNA polymerase type-B-like family.</text>
</comment>
<dbReference type="GO" id="GO:0031499">
    <property type="term" value="C:TRAMP complex"/>
    <property type="evidence" value="ECO:0007669"/>
    <property type="project" value="TreeGrafter"/>
</dbReference>
<dbReference type="STRING" id="6832.A0A553N7D2"/>
<dbReference type="Pfam" id="PF03828">
    <property type="entry name" value="PAP_assoc"/>
    <property type="match status" value="1"/>
</dbReference>
<evidence type="ECO:0000256" key="6">
    <source>
        <dbReference type="ARBA" id="ARBA00022842"/>
    </source>
</evidence>
<feature type="compositionally biased region" description="Low complexity" evidence="7">
    <location>
        <begin position="734"/>
        <end position="750"/>
    </location>
</feature>
<gene>
    <name evidence="10" type="ORF">TCAL_12131</name>
</gene>
<protein>
    <recommendedName>
        <fullName evidence="3">polynucleotide adenylyltransferase</fullName>
        <ecNumber evidence="3">2.7.7.19</ecNumber>
    </recommendedName>
</protein>
<evidence type="ECO:0000256" key="5">
    <source>
        <dbReference type="ARBA" id="ARBA00022723"/>
    </source>
</evidence>
<feature type="compositionally biased region" description="Polar residues" evidence="7">
    <location>
        <begin position="660"/>
        <end position="669"/>
    </location>
</feature>
<dbReference type="Gene3D" id="1.10.1410.10">
    <property type="match status" value="1"/>
</dbReference>
<evidence type="ECO:0000256" key="4">
    <source>
        <dbReference type="ARBA" id="ARBA00022679"/>
    </source>
</evidence>
<keyword evidence="11" id="KW-1185">Reference proteome</keyword>
<keyword evidence="4" id="KW-0808">Transferase</keyword>
<feature type="region of interest" description="Disordered" evidence="7">
    <location>
        <begin position="376"/>
        <end position="423"/>
    </location>
</feature>
<dbReference type="InterPro" id="IPR045862">
    <property type="entry name" value="Trf4-like"/>
</dbReference>
<evidence type="ECO:0000256" key="1">
    <source>
        <dbReference type="ARBA" id="ARBA00001936"/>
    </source>
</evidence>
<dbReference type="InterPro" id="IPR054708">
    <property type="entry name" value="MTPAP-like_central"/>
</dbReference>
<evidence type="ECO:0000259" key="8">
    <source>
        <dbReference type="Pfam" id="PF03828"/>
    </source>
</evidence>
<dbReference type="Gene3D" id="3.30.460.10">
    <property type="entry name" value="Beta Polymerase, domain 2"/>
    <property type="match status" value="1"/>
</dbReference>
<accession>A0A553N7D2</accession>
<evidence type="ECO:0000256" key="2">
    <source>
        <dbReference type="ARBA" id="ARBA00008593"/>
    </source>
</evidence>
<feature type="region of interest" description="Disordered" evidence="7">
    <location>
        <begin position="725"/>
        <end position="864"/>
    </location>
</feature>
<dbReference type="PANTHER" id="PTHR23092:SF15">
    <property type="entry name" value="INACTIVE NON-CANONICAL POLY(A) RNA POLYMERASE PROTEIN TRF4-2-RELATED"/>
    <property type="match status" value="1"/>
</dbReference>
<organism evidence="10 11">
    <name type="scientific">Tigriopus californicus</name>
    <name type="common">Marine copepod</name>
    <dbReference type="NCBI Taxonomy" id="6832"/>
    <lineage>
        <taxon>Eukaryota</taxon>
        <taxon>Metazoa</taxon>
        <taxon>Ecdysozoa</taxon>
        <taxon>Arthropoda</taxon>
        <taxon>Crustacea</taxon>
        <taxon>Multicrustacea</taxon>
        <taxon>Hexanauplia</taxon>
        <taxon>Copepoda</taxon>
        <taxon>Harpacticoida</taxon>
        <taxon>Harpacticidae</taxon>
        <taxon>Tigriopus</taxon>
    </lineage>
</organism>
<feature type="compositionally biased region" description="Low complexity" evidence="7">
    <location>
        <begin position="534"/>
        <end position="564"/>
    </location>
</feature>
<dbReference type="InterPro" id="IPR043519">
    <property type="entry name" value="NT_sf"/>
</dbReference>
<dbReference type="EMBL" id="VCGU01000459">
    <property type="protein sequence ID" value="TRY61346.1"/>
    <property type="molecule type" value="Genomic_DNA"/>
</dbReference>
<keyword evidence="5" id="KW-0479">Metal-binding</keyword>
<dbReference type="InterPro" id="IPR002058">
    <property type="entry name" value="PAP_assoc"/>
</dbReference>
<evidence type="ECO:0000313" key="10">
    <source>
        <dbReference type="EMBL" id="TRY61346.1"/>
    </source>
</evidence>
<feature type="compositionally biased region" description="Polar residues" evidence="7">
    <location>
        <begin position="497"/>
        <end position="507"/>
    </location>
</feature>
<dbReference type="Pfam" id="PF22600">
    <property type="entry name" value="MTPAP-like_central"/>
    <property type="match status" value="1"/>
</dbReference>
<name>A0A553N7D2_TIGCA</name>
<feature type="compositionally biased region" description="Low complexity" evidence="7">
    <location>
        <begin position="773"/>
        <end position="790"/>
    </location>
</feature>
<feature type="region of interest" description="Disordered" evidence="7">
    <location>
        <begin position="1"/>
        <end position="83"/>
    </location>
</feature>
<comment type="caution">
    <text evidence="10">The sequence shown here is derived from an EMBL/GenBank/DDBJ whole genome shotgun (WGS) entry which is preliminary data.</text>
</comment>
<feature type="domain" description="PAP-associated" evidence="8">
    <location>
        <begin position="287"/>
        <end position="339"/>
    </location>
</feature>
<dbReference type="GO" id="GO:0046872">
    <property type="term" value="F:metal ion binding"/>
    <property type="evidence" value="ECO:0007669"/>
    <property type="project" value="UniProtKB-KW"/>
</dbReference>
<dbReference type="GO" id="GO:1990817">
    <property type="term" value="F:poly(A) RNA polymerase activity"/>
    <property type="evidence" value="ECO:0007669"/>
    <property type="project" value="UniProtKB-EC"/>
</dbReference>
<dbReference type="SUPFAM" id="SSF81301">
    <property type="entry name" value="Nucleotidyltransferase"/>
    <property type="match status" value="1"/>
</dbReference>
<feature type="compositionally biased region" description="Polar residues" evidence="7">
    <location>
        <begin position="517"/>
        <end position="533"/>
    </location>
</feature>
<feature type="domain" description="Poly(A) RNA polymerase mitochondrial-like central palm" evidence="9">
    <location>
        <begin position="98"/>
        <end position="229"/>
    </location>
</feature>
<dbReference type="PANTHER" id="PTHR23092">
    <property type="entry name" value="POLY(A) RNA POLYMERASE"/>
    <property type="match status" value="1"/>
</dbReference>
<feature type="compositionally biased region" description="Polar residues" evidence="7">
    <location>
        <begin position="799"/>
        <end position="808"/>
    </location>
</feature>
<dbReference type="GO" id="GO:0031123">
    <property type="term" value="P:RNA 3'-end processing"/>
    <property type="evidence" value="ECO:0007669"/>
    <property type="project" value="TreeGrafter"/>
</dbReference>
<dbReference type="AlphaFoldDB" id="A0A553N7D2"/>
<feature type="compositionally biased region" description="Basic residues" evidence="7">
    <location>
        <begin position="814"/>
        <end position="823"/>
    </location>
</feature>
<feature type="compositionally biased region" description="Polar residues" evidence="7">
    <location>
        <begin position="679"/>
        <end position="696"/>
    </location>
</feature>
<dbReference type="FunFam" id="3.30.460.10:FF:000006">
    <property type="entry name" value="non-canonical poly(A) RNA polymerase PAPD5"/>
    <property type="match status" value="1"/>
</dbReference>
<feature type="compositionally biased region" description="Low complexity" evidence="7">
    <location>
        <begin position="440"/>
        <end position="452"/>
    </location>
</feature>
<evidence type="ECO:0000256" key="7">
    <source>
        <dbReference type="SAM" id="MobiDB-lite"/>
    </source>
</evidence>
<dbReference type="EC" id="2.7.7.19" evidence="3"/>
<feature type="region of interest" description="Disordered" evidence="7">
    <location>
        <begin position="632"/>
        <end position="712"/>
    </location>
</feature>
<feature type="compositionally biased region" description="Polar residues" evidence="7">
    <location>
        <begin position="826"/>
        <end position="836"/>
    </location>
</feature>
<feature type="compositionally biased region" description="Basic residues" evidence="7">
    <location>
        <begin position="698"/>
        <end position="709"/>
    </location>
</feature>
<evidence type="ECO:0000256" key="3">
    <source>
        <dbReference type="ARBA" id="ARBA00012388"/>
    </source>
</evidence>
<dbReference type="SUPFAM" id="SSF81631">
    <property type="entry name" value="PAP/OAS1 substrate-binding domain"/>
    <property type="match status" value="1"/>
</dbReference>